<reference evidence="4" key="2">
    <citation type="submission" date="2015-01" db="EMBL/GenBank/DDBJ databases">
        <title>Evolutionary Origins and Diversification of the Mycorrhizal Mutualists.</title>
        <authorList>
            <consortium name="DOE Joint Genome Institute"/>
            <consortium name="Mycorrhizal Genomics Consortium"/>
            <person name="Kohler A."/>
            <person name="Kuo A."/>
            <person name="Nagy L.G."/>
            <person name="Floudas D."/>
            <person name="Copeland A."/>
            <person name="Barry K.W."/>
            <person name="Cichocki N."/>
            <person name="Veneault-Fourrey C."/>
            <person name="LaButti K."/>
            <person name="Lindquist E.A."/>
            <person name="Lipzen A."/>
            <person name="Lundell T."/>
            <person name="Morin E."/>
            <person name="Murat C."/>
            <person name="Riley R."/>
            <person name="Ohm R."/>
            <person name="Sun H."/>
            <person name="Tunlid A."/>
            <person name="Henrissat B."/>
            <person name="Grigoriev I.V."/>
            <person name="Hibbett D.S."/>
            <person name="Martin F."/>
        </authorList>
    </citation>
    <scope>NUCLEOTIDE SEQUENCE [LARGE SCALE GENOMIC DNA]</scope>
    <source>
        <strain evidence="4">441</strain>
    </source>
</reference>
<dbReference type="AlphaFoldDB" id="A0A0C9ZQN1"/>
<dbReference type="EMBL" id="KN833714">
    <property type="protein sequence ID" value="KIK24617.1"/>
    <property type="molecule type" value="Genomic_DNA"/>
</dbReference>
<feature type="compositionally biased region" description="Low complexity" evidence="1">
    <location>
        <begin position="83"/>
        <end position="99"/>
    </location>
</feature>
<accession>A0A0C9ZQN1</accession>
<dbReference type="HOGENOM" id="CLU_078266_0_0_1"/>
<feature type="compositionally biased region" description="Polar residues" evidence="1">
    <location>
        <begin position="63"/>
        <end position="73"/>
    </location>
</feature>
<sequence length="204" mass="22221">MTDLTVLVSPTSVYPNRSHSLTNLRFKARSSSGSSLSQKPVMVVLESVDESDEPPPSPVQVGALNTSFLSPPKNTFKAPSMRSPSDVANSLPSSSPSSPRTFDEMGIYTHAVPRRSYFSFKAVVQNRSSELRKPPPLLFRPTAFWKKTRRSGVTSTAYSPSSFLVRRSTFIAAGLSQDQPGFDSSALGVESRVKVLMLGPDHDI</sequence>
<evidence type="ECO:0000313" key="2">
    <source>
        <dbReference type="EMBL" id="KIK11895.1"/>
    </source>
</evidence>
<gene>
    <name evidence="3" type="ORF">PISMIDRAFT_29098</name>
    <name evidence="2" type="ORF">PISMIDRAFT_469267</name>
</gene>
<feature type="region of interest" description="Disordered" evidence="1">
    <location>
        <begin position="46"/>
        <end position="99"/>
    </location>
</feature>
<name>A0A0C9ZQN1_9AGAM</name>
<proteinExistence type="predicted"/>
<reference evidence="3 4" key="1">
    <citation type="submission" date="2014-04" db="EMBL/GenBank/DDBJ databases">
        <authorList>
            <consortium name="DOE Joint Genome Institute"/>
            <person name="Kuo A."/>
            <person name="Kohler A."/>
            <person name="Costa M.D."/>
            <person name="Nagy L.G."/>
            <person name="Floudas D."/>
            <person name="Copeland A."/>
            <person name="Barry K.W."/>
            <person name="Cichocki N."/>
            <person name="Veneault-Fourrey C."/>
            <person name="LaButti K."/>
            <person name="Lindquist E.A."/>
            <person name="Lipzen A."/>
            <person name="Lundell T."/>
            <person name="Morin E."/>
            <person name="Murat C."/>
            <person name="Sun H."/>
            <person name="Tunlid A."/>
            <person name="Henrissat B."/>
            <person name="Grigoriev I.V."/>
            <person name="Hibbett D.S."/>
            <person name="Martin F."/>
            <person name="Nordberg H.P."/>
            <person name="Cantor M.N."/>
            <person name="Hua S.X."/>
        </authorList>
    </citation>
    <scope>NUCLEOTIDE SEQUENCE [LARGE SCALE GENOMIC DNA]</scope>
    <source>
        <strain evidence="3 4">441</strain>
    </source>
</reference>
<evidence type="ECO:0000256" key="1">
    <source>
        <dbReference type="SAM" id="MobiDB-lite"/>
    </source>
</evidence>
<organism evidence="3 4">
    <name type="scientific">Pisolithus microcarpus 441</name>
    <dbReference type="NCBI Taxonomy" id="765257"/>
    <lineage>
        <taxon>Eukaryota</taxon>
        <taxon>Fungi</taxon>
        <taxon>Dikarya</taxon>
        <taxon>Basidiomycota</taxon>
        <taxon>Agaricomycotina</taxon>
        <taxon>Agaricomycetes</taxon>
        <taxon>Agaricomycetidae</taxon>
        <taxon>Boletales</taxon>
        <taxon>Sclerodermatineae</taxon>
        <taxon>Pisolithaceae</taxon>
        <taxon>Pisolithus</taxon>
    </lineage>
</organism>
<protein>
    <submittedName>
        <fullName evidence="3">Uncharacterized protein</fullName>
    </submittedName>
</protein>
<dbReference type="EMBL" id="KN834143">
    <property type="protein sequence ID" value="KIK11895.1"/>
    <property type="molecule type" value="Genomic_DNA"/>
</dbReference>
<keyword evidence="4" id="KW-1185">Reference proteome</keyword>
<dbReference type="Proteomes" id="UP000054018">
    <property type="component" value="Unassembled WGS sequence"/>
</dbReference>
<evidence type="ECO:0000313" key="3">
    <source>
        <dbReference type="EMBL" id="KIK24617.1"/>
    </source>
</evidence>
<dbReference type="OrthoDB" id="3269515at2759"/>
<evidence type="ECO:0000313" key="4">
    <source>
        <dbReference type="Proteomes" id="UP000054018"/>
    </source>
</evidence>
<reference evidence="3" key="3">
    <citation type="submission" date="2015-02" db="EMBL/GenBank/DDBJ databases">
        <title>Evolutionary Origins and Diversification of the Mycorrhizal Mutualists.</title>
        <authorList>
            <consortium name="DOE Joint Genome Institute"/>
            <consortium name="Mycorrhizal Genomics Consortium"/>
            <person name="Kohler A."/>
            <person name="Kuo A."/>
            <person name="Nagy L.G."/>
            <person name="Floudas D."/>
            <person name="Copeland A."/>
            <person name="Barry K.W."/>
            <person name="Cichocki N."/>
            <person name="Veneault-Fourrey C."/>
            <person name="LaButti K."/>
            <person name="Lindquist E.A."/>
            <person name="Lipzen A."/>
            <person name="Lundell T."/>
            <person name="Morin E."/>
            <person name="Murat C."/>
            <person name="Riley R."/>
            <person name="Ohm R."/>
            <person name="Sun H."/>
            <person name="Tunlid A."/>
            <person name="Henrissat B."/>
            <person name="Grigoriev I.V."/>
            <person name="Hibbett D.S."/>
            <person name="Martin F."/>
        </authorList>
    </citation>
    <scope>NUCLEOTIDE SEQUENCE</scope>
    <source>
        <strain evidence="3">441</strain>
    </source>
</reference>